<evidence type="ECO:0000313" key="1">
    <source>
        <dbReference type="EMBL" id="OGH84519.1"/>
    </source>
</evidence>
<gene>
    <name evidence="1" type="ORF">A2261_02725</name>
</gene>
<dbReference type="EMBL" id="MFQR01000015">
    <property type="protein sequence ID" value="OGH84519.1"/>
    <property type="molecule type" value="Genomic_DNA"/>
</dbReference>
<dbReference type="AlphaFoldDB" id="A0A1F6NKY4"/>
<protein>
    <submittedName>
        <fullName evidence="1">Uncharacterized protein</fullName>
    </submittedName>
</protein>
<dbReference type="Proteomes" id="UP000177803">
    <property type="component" value="Unassembled WGS sequence"/>
</dbReference>
<name>A0A1F6NKY4_9BACT</name>
<accession>A0A1F6NKY4</accession>
<comment type="caution">
    <text evidence="1">The sequence shown here is derived from an EMBL/GenBank/DDBJ whole genome shotgun (WGS) entry which is preliminary data.</text>
</comment>
<evidence type="ECO:0000313" key="2">
    <source>
        <dbReference type="Proteomes" id="UP000177803"/>
    </source>
</evidence>
<proteinExistence type="predicted"/>
<sequence>MPIQSPGSNWMEKERTEGAGSAWITRLSGRCEKGGNALAGTGGCLRTTFGPGIQRRKEDVLWEEKMVASLRRLGSLKNRQPLLIF</sequence>
<organism evidence="1 2">
    <name type="scientific">Candidatus Magasanikbacteria bacterium RIFOXYA2_FULL_44_8</name>
    <dbReference type="NCBI Taxonomy" id="1798696"/>
    <lineage>
        <taxon>Bacteria</taxon>
        <taxon>Candidatus Magasanikiibacteriota</taxon>
    </lineage>
</organism>
<reference evidence="1 2" key="1">
    <citation type="journal article" date="2016" name="Nat. Commun.">
        <title>Thousands of microbial genomes shed light on interconnected biogeochemical processes in an aquifer system.</title>
        <authorList>
            <person name="Anantharaman K."/>
            <person name="Brown C.T."/>
            <person name="Hug L.A."/>
            <person name="Sharon I."/>
            <person name="Castelle C.J."/>
            <person name="Probst A.J."/>
            <person name="Thomas B.C."/>
            <person name="Singh A."/>
            <person name="Wilkins M.J."/>
            <person name="Karaoz U."/>
            <person name="Brodie E.L."/>
            <person name="Williams K.H."/>
            <person name="Hubbard S.S."/>
            <person name="Banfield J.F."/>
        </authorList>
    </citation>
    <scope>NUCLEOTIDE SEQUENCE [LARGE SCALE GENOMIC DNA]</scope>
</reference>